<gene>
    <name evidence="2" type="ORF">DMC30DRAFT_346619</name>
</gene>
<dbReference type="InterPro" id="IPR051961">
    <property type="entry name" value="Fungal_Metabolite_Diox"/>
</dbReference>
<reference evidence="2 3" key="1">
    <citation type="submission" date="2019-03" db="EMBL/GenBank/DDBJ databases">
        <title>Rhodosporidium diobovatum UCD-FST 08-225 genome sequencing, assembly, and annotation.</title>
        <authorList>
            <person name="Fakankun I.U."/>
            <person name="Fristensky B."/>
            <person name="Levin D.B."/>
        </authorList>
    </citation>
    <scope>NUCLEOTIDE SEQUENCE [LARGE SCALE GENOMIC DNA]</scope>
    <source>
        <strain evidence="2 3">UCD-FST 08-225</strain>
    </source>
</reference>
<feature type="compositionally biased region" description="Basic and acidic residues" evidence="1">
    <location>
        <begin position="368"/>
        <end position="378"/>
    </location>
</feature>
<dbReference type="PANTHER" id="PTHR37563:SF2">
    <property type="entry name" value="PHYTANOYL-COA DIOXYGENASE FAMILY PROTEIN (AFU_ORTHOLOGUE AFUA_2G03330)"/>
    <property type="match status" value="1"/>
</dbReference>
<evidence type="ECO:0000313" key="3">
    <source>
        <dbReference type="Proteomes" id="UP000311382"/>
    </source>
</evidence>
<proteinExistence type="predicted"/>
<organism evidence="2 3">
    <name type="scientific">Rhodotorula diobovata</name>
    <dbReference type="NCBI Taxonomy" id="5288"/>
    <lineage>
        <taxon>Eukaryota</taxon>
        <taxon>Fungi</taxon>
        <taxon>Dikarya</taxon>
        <taxon>Basidiomycota</taxon>
        <taxon>Pucciniomycotina</taxon>
        <taxon>Microbotryomycetes</taxon>
        <taxon>Sporidiobolales</taxon>
        <taxon>Sporidiobolaceae</taxon>
        <taxon>Rhodotorula</taxon>
    </lineage>
</organism>
<evidence type="ECO:0000313" key="2">
    <source>
        <dbReference type="EMBL" id="TNY24029.1"/>
    </source>
</evidence>
<dbReference type="AlphaFoldDB" id="A0A5C5G677"/>
<sequence length="754" mass="82594">LIARDLLYSLRFSAGVLVLTARCSPAMVAAPRPFTPLPTQPSFVSLSTKEKESGRWSRANMQRAMEILHRDGLLAVSGLVDPAHVEALRESMLATAQAIKQRVSDASQYNHGIKSNFLMSAPLSDPDLRFEDVFANPFVHQLAEGYLGPGIKLSLLTANCAVAGATQRQNVHKDAPWLHPNCPGMLNTNLALSDFTPENGSTEFWLGSHVGTTGHDQVWPTRDSATPLCDVAPDVLEARRPVRPGAQIRVPMGTVILRDMRTWHAGMPNLTNEDRIMTAVGYAAAWWPEPERRMKAPLSARPLLASRTDHALDFIPDGEWEAICQDWDLASETSIKLPDVPGHRKHSRAPEGEDEWVALNEVQNEEKFVGDGRDKEALPAELGPAPRGAALQGPSGTRSSRSSASLARALMTATTRPLTTPPLPTHPGVITLTEEERTAGKWSRASLQRAMELLHRDGVLAVRGIVDLAHVAALRESMTATAKDVAAGKDKGKITQFNQGVASNFLMAPPLTDERLLFEDVYANGFVHEIAKAYLGPGINLHLLTGNCAMPRTEERQAVHRDLPWIAPEAPFVLNMNLLLTDFSPHTGSTEFWLGSHHSSARCQLFPSADAPRPLCDVAPPLVEARRQARPGAQVVAEAGTVLLRDLRTWHAGMPNYSDEWRIMTAIEYSASWYPTPSLPQIAPLSARRVLSLRSPTLLRFVPDDEFAAVCQNWDFADPRGMKLPSVPGEDEGDGWEALTGVVGREDKWVKGEC</sequence>
<dbReference type="EMBL" id="SOZI01000006">
    <property type="protein sequence ID" value="TNY24029.1"/>
    <property type="molecule type" value="Genomic_DNA"/>
</dbReference>
<comment type="caution">
    <text evidence="2">The sequence shown here is derived from an EMBL/GenBank/DDBJ whole genome shotgun (WGS) entry which is preliminary data.</text>
</comment>
<dbReference type="PANTHER" id="PTHR37563">
    <property type="entry name" value="PHYTANOYL-COA DIOXYGENASE FAMILY PROTEIN (AFU_ORTHOLOGUE AFUA_2G03330)"/>
    <property type="match status" value="1"/>
</dbReference>
<dbReference type="OrthoDB" id="407832at2759"/>
<evidence type="ECO:0008006" key="4">
    <source>
        <dbReference type="Google" id="ProtNLM"/>
    </source>
</evidence>
<keyword evidence="3" id="KW-1185">Reference proteome</keyword>
<dbReference type="InterPro" id="IPR008775">
    <property type="entry name" value="Phytyl_CoA_dOase-like"/>
</dbReference>
<protein>
    <recommendedName>
        <fullName evidence="4">Phytanoyl-CoA dioxygenase family protein</fullName>
    </recommendedName>
</protein>
<dbReference type="Pfam" id="PF05721">
    <property type="entry name" value="PhyH"/>
    <property type="match status" value="2"/>
</dbReference>
<accession>A0A5C5G677</accession>
<dbReference type="Proteomes" id="UP000311382">
    <property type="component" value="Unassembled WGS sequence"/>
</dbReference>
<name>A0A5C5G677_9BASI</name>
<dbReference type="Gene3D" id="2.60.120.620">
    <property type="entry name" value="q2cbj1_9rhob like domain"/>
    <property type="match status" value="2"/>
</dbReference>
<evidence type="ECO:0000256" key="1">
    <source>
        <dbReference type="SAM" id="MobiDB-lite"/>
    </source>
</evidence>
<feature type="region of interest" description="Disordered" evidence="1">
    <location>
        <begin position="368"/>
        <end position="404"/>
    </location>
</feature>
<dbReference type="SUPFAM" id="SSF51197">
    <property type="entry name" value="Clavaminate synthase-like"/>
    <property type="match status" value="2"/>
</dbReference>
<feature type="non-terminal residue" evidence="2">
    <location>
        <position position="1"/>
    </location>
</feature>